<proteinExistence type="predicted"/>
<dbReference type="RefSeq" id="WP_349140393.1">
    <property type="nucleotide sequence ID" value="NZ_JBBMFT010000005.1"/>
</dbReference>
<dbReference type="InterPro" id="IPR045507">
    <property type="entry name" value="DUF6483"/>
</dbReference>
<evidence type="ECO:0000313" key="2">
    <source>
        <dbReference type="Proteomes" id="UP001440599"/>
    </source>
</evidence>
<dbReference type="Pfam" id="PF20092">
    <property type="entry name" value="DUF6483"/>
    <property type="match status" value="1"/>
</dbReference>
<keyword evidence="2" id="KW-1185">Reference proteome</keyword>
<organism evidence="1 2">
    <name type="scientific">Flavonifractor hominis</name>
    <dbReference type="NCBI Taxonomy" id="3133178"/>
    <lineage>
        <taxon>Bacteria</taxon>
        <taxon>Bacillati</taxon>
        <taxon>Bacillota</taxon>
        <taxon>Clostridia</taxon>
        <taxon>Eubacteriales</taxon>
        <taxon>Oscillospiraceae</taxon>
        <taxon>Flavonifractor</taxon>
    </lineage>
</organism>
<dbReference type="Proteomes" id="UP001440599">
    <property type="component" value="Unassembled WGS sequence"/>
</dbReference>
<dbReference type="EMBL" id="JBBMFT010000005">
    <property type="protein sequence ID" value="MEQ2456710.1"/>
    <property type="molecule type" value="Genomic_DNA"/>
</dbReference>
<name>A0ABV1EQ46_9FIRM</name>
<reference evidence="1 2" key="1">
    <citation type="submission" date="2024-03" db="EMBL/GenBank/DDBJ databases">
        <title>Human intestinal bacterial collection.</title>
        <authorList>
            <person name="Pauvert C."/>
            <person name="Hitch T.C.A."/>
            <person name="Clavel T."/>
        </authorList>
    </citation>
    <scope>NUCLEOTIDE SEQUENCE [LARGE SCALE GENOMIC DNA]</scope>
    <source>
        <strain evidence="1 2">CLA-AP-H34</strain>
    </source>
</reference>
<comment type="caution">
    <text evidence="1">The sequence shown here is derived from an EMBL/GenBank/DDBJ whole genome shotgun (WGS) entry which is preliminary data.</text>
</comment>
<protein>
    <submittedName>
        <fullName evidence="1">DUF6483 family protein</fullName>
    </submittedName>
</protein>
<sequence length="119" mass="13619">MLTEDWMMRQVDALTRSIAYLVFKKESTDYVPTGAEEDSEVDELYRRLLEKVNAGDIGGAEDLLFEESDVNDLRYLELAVDFYARLNDLSDEQLRQAGFGRDEIQEGLQDLAEQFGVSL</sequence>
<gene>
    <name evidence="1" type="ORF">WMO45_09265</name>
</gene>
<accession>A0ABV1EQ46</accession>
<evidence type="ECO:0000313" key="1">
    <source>
        <dbReference type="EMBL" id="MEQ2456710.1"/>
    </source>
</evidence>